<keyword evidence="1" id="KW-0808">Transferase</keyword>
<dbReference type="GO" id="GO:0016757">
    <property type="term" value="F:glycosyltransferase activity"/>
    <property type="evidence" value="ECO:0000318"/>
    <property type="project" value="GO_Central"/>
</dbReference>
<dbReference type="Pfam" id="PF01501">
    <property type="entry name" value="Glyco_transf_8"/>
    <property type="match status" value="1"/>
</dbReference>
<dbReference type="EMBL" id="KZ772675">
    <property type="protein sequence ID" value="PTQ49318.1"/>
    <property type="molecule type" value="Genomic_DNA"/>
</dbReference>
<sequence length="326" mass="37045">MVSRSAAVLGMCLAAVVAFRWSAEMAERRPVHKRVWMVQLSSDEYLPGVLTLDFSMKKVASKYALVVMHPRDALSDATMAALRRRGIATKAITMLRAAKTYTGFDARFNHAWTKLLPHGMTEYDRVVELDADMVALQNADELMEMRLEPATMAATHACVCNPKQLAHYPADFRPENCAYTAQHARPATAHLPEHAVPGRFGLALPNGGLQVIDPDAGTFRRLLAVLANATLVASFSHAEQNALRLVFAGRWVALPWVYNGLYTMREAHQPIWNDSLVKIVHYIIEKPWDDALQEHSHLETYRWWWRLQKERLRFEQNMARVSDEVR</sequence>
<dbReference type="Proteomes" id="UP000244005">
    <property type="component" value="Unassembled WGS sequence"/>
</dbReference>
<reference evidence="5" key="1">
    <citation type="journal article" date="2017" name="Cell">
        <title>Insights into land plant evolution garnered from the Marchantia polymorpha genome.</title>
        <authorList>
            <person name="Bowman J.L."/>
            <person name="Kohchi T."/>
            <person name="Yamato K.T."/>
            <person name="Jenkins J."/>
            <person name="Shu S."/>
            <person name="Ishizaki K."/>
            <person name="Yamaoka S."/>
            <person name="Nishihama R."/>
            <person name="Nakamura Y."/>
            <person name="Berger F."/>
            <person name="Adam C."/>
            <person name="Aki S.S."/>
            <person name="Althoff F."/>
            <person name="Araki T."/>
            <person name="Arteaga-Vazquez M.A."/>
            <person name="Balasubrmanian S."/>
            <person name="Barry K."/>
            <person name="Bauer D."/>
            <person name="Boehm C.R."/>
            <person name="Briginshaw L."/>
            <person name="Caballero-Perez J."/>
            <person name="Catarino B."/>
            <person name="Chen F."/>
            <person name="Chiyoda S."/>
            <person name="Chovatia M."/>
            <person name="Davies K.M."/>
            <person name="Delmans M."/>
            <person name="Demura T."/>
            <person name="Dierschke T."/>
            <person name="Dolan L."/>
            <person name="Dorantes-Acosta A.E."/>
            <person name="Eklund D.M."/>
            <person name="Florent S.N."/>
            <person name="Flores-Sandoval E."/>
            <person name="Fujiyama A."/>
            <person name="Fukuzawa H."/>
            <person name="Galik B."/>
            <person name="Grimanelli D."/>
            <person name="Grimwood J."/>
            <person name="Grossniklaus U."/>
            <person name="Hamada T."/>
            <person name="Haseloff J."/>
            <person name="Hetherington A.J."/>
            <person name="Higo A."/>
            <person name="Hirakawa Y."/>
            <person name="Hundley H.N."/>
            <person name="Ikeda Y."/>
            <person name="Inoue K."/>
            <person name="Inoue S.I."/>
            <person name="Ishida S."/>
            <person name="Jia Q."/>
            <person name="Kakita M."/>
            <person name="Kanazawa T."/>
            <person name="Kawai Y."/>
            <person name="Kawashima T."/>
            <person name="Kennedy M."/>
            <person name="Kinose K."/>
            <person name="Kinoshita T."/>
            <person name="Kohara Y."/>
            <person name="Koide E."/>
            <person name="Komatsu K."/>
            <person name="Kopischke S."/>
            <person name="Kubo M."/>
            <person name="Kyozuka J."/>
            <person name="Lagercrantz U."/>
            <person name="Lin S.S."/>
            <person name="Lindquist E."/>
            <person name="Lipzen A.M."/>
            <person name="Lu C.W."/>
            <person name="De Luna E."/>
            <person name="Martienssen R.A."/>
            <person name="Minamino N."/>
            <person name="Mizutani M."/>
            <person name="Mizutani M."/>
            <person name="Mochizuki N."/>
            <person name="Monte I."/>
            <person name="Mosher R."/>
            <person name="Nagasaki H."/>
            <person name="Nakagami H."/>
            <person name="Naramoto S."/>
            <person name="Nishitani K."/>
            <person name="Ohtani M."/>
            <person name="Okamoto T."/>
            <person name="Okumura M."/>
            <person name="Phillips J."/>
            <person name="Pollak B."/>
            <person name="Reinders A."/>
            <person name="Rovekamp M."/>
            <person name="Sano R."/>
            <person name="Sawa S."/>
            <person name="Schmid M.W."/>
            <person name="Shirakawa M."/>
            <person name="Solano R."/>
            <person name="Spunde A."/>
            <person name="Suetsugu N."/>
            <person name="Sugano S."/>
            <person name="Sugiyama A."/>
            <person name="Sun R."/>
            <person name="Suzuki Y."/>
            <person name="Takenaka M."/>
            <person name="Takezawa D."/>
            <person name="Tomogane H."/>
            <person name="Tsuzuki M."/>
            <person name="Ueda T."/>
            <person name="Umeda M."/>
            <person name="Ward J.M."/>
            <person name="Watanabe Y."/>
            <person name="Yazaki K."/>
            <person name="Yokoyama R."/>
            <person name="Yoshitake Y."/>
            <person name="Yotsui I."/>
            <person name="Zachgo S."/>
            <person name="Schmutz J."/>
        </authorList>
    </citation>
    <scope>NUCLEOTIDE SEQUENCE [LARGE SCALE GENOMIC DNA]</scope>
    <source>
        <strain evidence="5">Tak-1</strain>
    </source>
</reference>
<name>A0A2R6XT79_MARPO</name>
<dbReference type="EC" id="2.4.1.-" evidence="2"/>
<proteinExistence type="inferred from homology"/>
<keyword evidence="5" id="KW-1185">Reference proteome</keyword>
<comment type="similarity">
    <text evidence="2">Belongs to the glycosyltransferase 8 family.</text>
</comment>
<feature type="chain" id="PRO_5015308140" description="Hexosyltransferase" evidence="3">
    <location>
        <begin position="19"/>
        <end position="326"/>
    </location>
</feature>
<protein>
    <recommendedName>
        <fullName evidence="2">Hexosyltransferase</fullName>
        <ecNumber evidence="2">2.4.1.-</ecNumber>
    </recommendedName>
</protein>
<dbReference type="InterPro" id="IPR002495">
    <property type="entry name" value="Glyco_trans_8"/>
</dbReference>
<evidence type="ECO:0000256" key="3">
    <source>
        <dbReference type="SAM" id="SignalP"/>
    </source>
</evidence>
<evidence type="ECO:0000256" key="2">
    <source>
        <dbReference type="RuleBase" id="RU362027"/>
    </source>
</evidence>
<dbReference type="InterPro" id="IPR050587">
    <property type="entry name" value="GNT1/Glycosyltrans_8"/>
</dbReference>
<evidence type="ECO:0000313" key="5">
    <source>
        <dbReference type="Proteomes" id="UP000244005"/>
    </source>
</evidence>
<dbReference type="OMA" id="CEATWAH"/>
<dbReference type="Gene3D" id="3.90.550.10">
    <property type="entry name" value="Spore Coat Polysaccharide Biosynthesis Protein SpsA, Chain A"/>
    <property type="match status" value="1"/>
</dbReference>
<gene>
    <name evidence="4" type="ORF">MARPO_0003s0193</name>
</gene>
<dbReference type="PANTHER" id="PTHR11183">
    <property type="entry name" value="GLYCOGENIN SUBFAMILY MEMBER"/>
    <property type="match status" value="1"/>
</dbReference>
<dbReference type="OrthoDB" id="1749055at2759"/>
<dbReference type="Gramene" id="Mp7g11820.1">
    <property type="protein sequence ID" value="Mp7g11820.1.cds1"/>
    <property type="gene ID" value="Mp7g11820"/>
</dbReference>
<evidence type="ECO:0000313" key="4">
    <source>
        <dbReference type="EMBL" id="PTQ49318.1"/>
    </source>
</evidence>
<dbReference type="InterPro" id="IPR029044">
    <property type="entry name" value="Nucleotide-diphossugar_trans"/>
</dbReference>
<dbReference type="AlphaFoldDB" id="A0A2R6XT79"/>
<accession>A0A2R6XT79</accession>
<evidence type="ECO:0000256" key="1">
    <source>
        <dbReference type="ARBA" id="ARBA00022676"/>
    </source>
</evidence>
<feature type="signal peptide" evidence="3">
    <location>
        <begin position="1"/>
        <end position="18"/>
    </location>
</feature>
<dbReference type="SUPFAM" id="SSF53448">
    <property type="entry name" value="Nucleotide-diphospho-sugar transferases"/>
    <property type="match status" value="1"/>
</dbReference>
<keyword evidence="3" id="KW-0732">Signal</keyword>
<keyword evidence="1" id="KW-0328">Glycosyltransferase</keyword>
<organism evidence="4 5">
    <name type="scientific">Marchantia polymorpha</name>
    <name type="common">Common liverwort</name>
    <name type="synonym">Marchantia aquatica</name>
    <dbReference type="NCBI Taxonomy" id="3197"/>
    <lineage>
        <taxon>Eukaryota</taxon>
        <taxon>Viridiplantae</taxon>
        <taxon>Streptophyta</taxon>
        <taxon>Embryophyta</taxon>
        <taxon>Marchantiophyta</taxon>
        <taxon>Marchantiopsida</taxon>
        <taxon>Marchantiidae</taxon>
        <taxon>Marchantiales</taxon>
        <taxon>Marchantiaceae</taxon>
        <taxon>Marchantia</taxon>
    </lineage>
</organism>